<sequence length="100" mass="11111">RPVITEDESQTGRLEIDSIEFDFWNLFYRLTSPKMTREELLALPRATYQSLTLLAGKMDNNEAQGVADFLRGNSPIFQTSLSTLDLSLDSPPATSEAISG</sequence>
<dbReference type="EMBL" id="LAZR01032645">
    <property type="protein sequence ID" value="KKL50316.1"/>
    <property type="molecule type" value="Genomic_DNA"/>
</dbReference>
<gene>
    <name evidence="1" type="ORF">LCGC14_2306720</name>
</gene>
<proteinExistence type="predicted"/>
<name>A0A0F9D9D4_9ZZZZ</name>
<accession>A0A0F9D9D4</accession>
<evidence type="ECO:0000313" key="1">
    <source>
        <dbReference type="EMBL" id="KKL50316.1"/>
    </source>
</evidence>
<protein>
    <submittedName>
        <fullName evidence="1">Uncharacterized protein</fullName>
    </submittedName>
</protein>
<reference evidence="1" key="1">
    <citation type="journal article" date="2015" name="Nature">
        <title>Complex archaea that bridge the gap between prokaryotes and eukaryotes.</title>
        <authorList>
            <person name="Spang A."/>
            <person name="Saw J.H."/>
            <person name="Jorgensen S.L."/>
            <person name="Zaremba-Niedzwiedzka K."/>
            <person name="Martijn J."/>
            <person name="Lind A.E."/>
            <person name="van Eijk R."/>
            <person name="Schleper C."/>
            <person name="Guy L."/>
            <person name="Ettema T.J."/>
        </authorList>
    </citation>
    <scope>NUCLEOTIDE SEQUENCE</scope>
</reference>
<dbReference type="AlphaFoldDB" id="A0A0F9D9D4"/>
<feature type="non-terminal residue" evidence="1">
    <location>
        <position position="1"/>
    </location>
</feature>
<organism evidence="1">
    <name type="scientific">marine sediment metagenome</name>
    <dbReference type="NCBI Taxonomy" id="412755"/>
    <lineage>
        <taxon>unclassified sequences</taxon>
        <taxon>metagenomes</taxon>
        <taxon>ecological metagenomes</taxon>
    </lineage>
</organism>
<comment type="caution">
    <text evidence="1">The sequence shown here is derived from an EMBL/GenBank/DDBJ whole genome shotgun (WGS) entry which is preliminary data.</text>
</comment>